<keyword evidence="8" id="KW-0863">Zinc-finger</keyword>
<keyword evidence="6" id="KW-0812">Transmembrane</keyword>
<dbReference type="GO" id="GO:0061630">
    <property type="term" value="F:ubiquitin protein ligase activity"/>
    <property type="evidence" value="ECO:0007669"/>
    <property type="project" value="UniProtKB-EC"/>
</dbReference>
<organism evidence="14 15">
    <name type="scientific">Forsythia ovata</name>
    <dbReference type="NCBI Taxonomy" id="205694"/>
    <lineage>
        <taxon>Eukaryota</taxon>
        <taxon>Viridiplantae</taxon>
        <taxon>Streptophyta</taxon>
        <taxon>Embryophyta</taxon>
        <taxon>Tracheophyta</taxon>
        <taxon>Spermatophyta</taxon>
        <taxon>Magnoliopsida</taxon>
        <taxon>eudicotyledons</taxon>
        <taxon>Gunneridae</taxon>
        <taxon>Pentapetalae</taxon>
        <taxon>asterids</taxon>
        <taxon>lamiids</taxon>
        <taxon>Lamiales</taxon>
        <taxon>Oleaceae</taxon>
        <taxon>Forsythieae</taxon>
        <taxon>Forsythia</taxon>
    </lineage>
</organism>
<dbReference type="GO" id="GO:0008270">
    <property type="term" value="F:zinc ion binding"/>
    <property type="evidence" value="ECO:0007669"/>
    <property type="project" value="UniProtKB-KW"/>
</dbReference>
<comment type="catalytic activity">
    <reaction evidence="1">
        <text>S-ubiquitinyl-[E2 ubiquitin-conjugating enzyme]-L-cysteine + [acceptor protein]-L-lysine = [E2 ubiquitin-conjugating enzyme]-L-cysteine + N(6)-ubiquitinyl-[acceptor protein]-L-lysine.</text>
        <dbReference type="EC" id="2.3.2.27"/>
    </reaction>
</comment>
<keyword evidence="9" id="KW-0833">Ubl conjugation pathway</keyword>
<comment type="similarity">
    <text evidence="13">Belongs to the RING-type zinc finger family. ATL subfamily.</text>
</comment>
<evidence type="ECO:0000256" key="9">
    <source>
        <dbReference type="ARBA" id="ARBA00022786"/>
    </source>
</evidence>
<evidence type="ECO:0000256" key="6">
    <source>
        <dbReference type="ARBA" id="ARBA00022692"/>
    </source>
</evidence>
<dbReference type="Proteomes" id="UP001604277">
    <property type="component" value="Unassembled WGS sequence"/>
</dbReference>
<comment type="pathway">
    <text evidence="3">Protein modification; protein ubiquitination.</text>
</comment>
<comment type="subcellular location">
    <subcellularLocation>
        <location evidence="2">Membrane</location>
        <topology evidence="2">Single-pass membrane protein</topology>
    </subcellularLocation>
</comment>
<evidence type="ECO:0000256" key="10">
    <source>
        <dbReference type="ARBA" id="ARBA00022833"/>
    </source>
</evidence>
<keyword evidence="7" id="KW-0479">Metal-binding</keyword>
<evidence type="ECO:0000256" key="3">
    <source>
        <dbReference type="ARBA" id="ARBA00004906"/>
    </source>
</evidence>
<gene>
    <name evidence="14" type="ORF">Fot_50489</name>
</gene>
<proteinExistence type="inferred from homology"/>
<evidence type="ECO:0000256" key="2">
    <source>
        <dbReference type="ARBA" id="ARBA00004167"/>
    </source>
</evidence>
<dbReference type="InterPro" id="IPR046948">
    <property type="entry name" value="ATL20-22-like"/>
</dbReference>
<evidence type="ECO:0000256" key="5">
    <source>
        <dbReference type="ARBA" id="ARBA00022679"/>
    </source>
</evidence>
<keyword evidence="15" id="KW-1185">Reference proteome</keyword>
<evidence type="ECO:0000313" key="15">
    <source>
        <dbReference type="Proteomes" id="UP001604277"/>
    </source>
</evidence>
<accession>A0ABD1PYB6</accession>
<evidence type="ECO:0000313" key="14">
    <source>
        <dbReference type="EMBL" id="KAL2468913.1"/>
    </source>
</evidence>
<dbReference type="EC" id="2.3.2.27" evidence="4"/>
<keyword evidence="10" id="KW-0862">Zinc</keyword>
<reference evidence="15" key="1">
    <citation type="submission" date="2024-07" db="EMBL/GenBank/DDBJ databases">
        <title>Two chromosome-level genome assemblies of Korean endemic species Abeliophyllum distichum and Forsythia ovata (Oleaceae).</title>
        <authorList>
            <person name="Jang H."/>
        </authorList>
    </citation>
    <scope>NUCLEOTIDE SEQUENCE [LARGE SCALE GENOMIC DNA]</scope>
</reference>
<keyword evidence="5" id="KW-0808">Transferase</keyword>
<dbReference type="PANTHER" id="PTHR46279:SF2">
    <property type="entry name" value="RING-H2 FINGER PROTEIN ATL21A-RELATED"/>
    <property type="match status" value="1"/>
</dbReference>
<keyword evidence="11" id="KW-1133">Transmembrane helix</keyword>
<evidence type="ECO:0000256" key="8">
    <source>
        <dbReference type="ARBA" id="ARBA00022771"/>
    </source>
</evidence>
<keyword evidence="12" id="KW-0472">Membrane</keyword>
<dbReference type="AlphaFoldDB" id="A0ABD1PYB6"/>
<dbReference type="EMBL" id="JBFOLJ010000016">
    <property type="protein sequence ID" value="KAL2468913.1"/>
    <property type="molecule type" value="Genomic_DNA"/>
</dbReference>
<dbReference type="GO" id="GO:0016020">
    <property type="term" value="C:membrane"/>
    <property type="evidence" value="ECO:0007669"/>
    <property type="project" value="UniProtKB-SubCell"/>
</dbReference>
<protein>
    <recommendedName>
        <fullName evidence="4">RING-type E3 ubiquitin transferase</fullName>
        <ecNumber evidence="4">2.3.2.27</ecNumber>
    </recommendedName>
</protein>
<sequence>MILNLPFSGDFYVRYIDYYSNKITLYDPRNCLPGRLLNNSMNLSSSPFTATYYENYTFYTCPKNADPVGYYALPIGCLSNSTNATIATSQEAPEEFEYFGCKIIGSSIIPVMYQGQFDYQGIDDDLSLYWNASDCKDCDPRPSQETGSDHSCLVHQRYGEVDRIRRAKF</sequence>
<evidence type="ECO:0000256" key="4">
    <source>
        <dbReference type="ARBA" id="ARBA00012483"/>
    </source>
</evidence>
<evidence type="ECO:0000256" key="7">
    <source>
        <dbReference type="ARBA" id="ARBA00022723"/>
    </source>
</evidence>
<evidence type="ECO:0000256" key="1">
    <source>
        <dbReference type="ARBA" id="ARBA00000900"/>
    </source>
</evidence>
<evidence type="ECO:0000256" key="12">
    <source>
        <dbReference type="ARBA" id="ARBA00023136"/>
    </source>
</evidence>
<evidence type="ECO:0000256" key="13">
    <source>
        <dbReference type="ARBA" id="ARBA00024209"/>
    </source>
</evidence>
<name>A0ABD1PYB6_9LAMI</name>
<comment type="caution">
    <text evidence="14">The sequence shown here is derived from an EMBL/GenBank/DDBJ whole genome shotgun (WGS) entry which is preliminary data.</text>
</comment>
<evidence type="ECO:0000256" key="11">
    <source>
        <dbReference type="ARBA" id="ARBA00022989"/>
    </source>
</evidence>
<dbReference type="PANTHER" id="PTHR46279">
    <property type="entry name" value="RING/U-BOX SUPERFAMILY PROTEIN"/>
    <property type="match status" value="1"/>
</dbReference>